<dbReference type="KEGG" id="spaa:SPAPADRAFT_63773"/>
<dbReference type="RefSeq" id="XP_007377931.1">
    <property type="nucleotide sequence ID" value="XM_007377869.1"/>
</dbReference>
<keyword evidence="2" id="KW-1185">Reference proteome</keyword>
<evidence type="ECO:0000313" key="1">
    <source>
        <dbReference type="EMBL" id="EGW30165.1"/>
    </source>
</evidence>
<dbReference type="GeneID" id="18874910"/>
<dbReference type="AlphaFoldDB" id="G3AVE6"/>
<proteinExistence type="predicted"/>
<accession>G3AVE6</accession>
<feature type="non-terminal residue" evidence="1">
    <location>
        <position position="63"/>
    </location>
</feature>
<dbReference type="Proteomes" id="UP000000709">
    <property type="component" value="Unassembled WGS sequence"/>
</dbReference>
<dbReference type="InParanoid" id="G3AVE6"/>
<reference evidence="1 2" key="1">
    <citation type="journal article" date="2011" name="Proc. Natl. Acad. Sci. U.S.A.">
        <title>Comparative genomics of xylose-fermenting fungi for enhanced biofuel production.</title>
        <authorList>
            <person name="Wohlbach D.J."/>
            <person name="Kuo A."/>
            <person name="Sato T.K."/>
            <person name="Potts K.M."/>
            <person name="Salamov A.A."/>
            <person name="LaButti K.M."/>
            <person name="Sun H."/>
            <person name="Clum A."/>
            <person name="Pangilinan J.L."/>
            <person name="Lindquist E.A."/>
            <person name="Lucas S."/>
            <person name="Lapidus A."/>
            <person name="Jin M."/>
            <person name="Gunawan C."/>
            <person name="Balan V."/>
            <person name="Dale B.E."/>
            <person name="Jeffries T.W."/>
            <person name="Zinkel R."/>
            <person name="Barry K.W."/>
            <person name="Grigoriev I.V."/>
            <person name="Gasch A.P."/>
        </authorList>
    </citation>
    <scope>NUCLEOTIDE SEQUENCE [LARGE SCALE GENOMIC DNA]</scope>
    <source>
        <strain evidence="2">NRRL Y-27907 / 11-Y1</strain>
    </source>
</reference>
<dbReference type="EMBL" id="GL996506">
    <property type="protein sequence ID" value="EGW30165.1"/>
    <property type="molecule type" value="Genomic_DNA"/>
</dbReference>
<dbReference type="OrthoDB" id="1922221at2759"/>
<protein>
    <submittedName>
        <fullName evidence="1">Uncharacterized protein</fullName>
    </submittedName>
</protein>
<dbReference type="STRING" id="619300.G3AVE6"/>
<dbReference type="HOGENOM" id="CLU_2892254_0_0_1"/>
<name>G3AVE6_SPAPN</name>
<sequence length="63" mass="7017">MSPYRVDIDEADVAVLNQNLIKSKELFQTINTSLLKIADKSISASSTIKPVLKQVNKLTKNKD</sequence>
<organism evidence="2">
    <name type="scientific">Spathaspora passalidarum (strain NRRL Y-27907 / 11-Y1)</name>
    <dbReference type="NCBI Taxonomy" id="619300"/>
    <lineage>
        <taxon>Eukaryota</taxon>
        <taxon>Fungi</taxon>
        <taxon>Dikarya</taxon>
        <taxon>Ascomycota</taxon>
        <taxon>Saccharomycotina</taxon>
        <taxon>Pichiomycetes</taxon>
        <taxon>Debaryomycetaceae</taxon>
        <taxon>Spathaspora</taxon>
    </lineage>
</organism>
<evidence type="ECO:0000313" key="2">
    <source>
        <dbReference type="Proteomes" id="UP000000709"/>
    </source>
</evidence>
<gene>
    <name evidence="1" type="ORF">SPAPADRAFT_63773</name>
</gene>